<evidence type="ECO:0000256" key="8">
    <source>
        <dbReference type="ARBA" id="ARBA00023128"/>
    </source>
</evidence>
<dbReference type="PANTHER" id="PTHR12878">
    <property type="entry name" value="NADH-UBIQUINONE OXIDOREDUCTASE B8 SUBUNIT"/>
    <property type="match status" value="1"/>
</dbReference>
<gene>
    <name evidence="11" type="ORF">K7432_016072</name>
</gene>
<name>A0ABR2WFA5_9FUNG</name>
<evidence type="ECO:0000256" key="3">
    <source>
        <dbReference type="ARBA" id="ARBA00008939"/>
    </source>
</evidence>
<evidence type="ECO:0000256" key="5">
    <source>
        <dbReference type="ARBA" id="ARBA00022660"/>
    </source>
</evidence>
<keyword evidence="6" id="KW-0999">Mitochondrion inner membrane</keyword>
<keyword evidence="12" id="KW-1185">Reference proteome</keyword>
<comment type="function">
    <text evidence="1">Accessory subunit of the mitochondrial membrane respiratory chain NADH dehydrogenase (Complex I), that is believed not to be involved in catalysis. Complex I functions in the transfer of electrons from NADH to the respiratory chain. The immediate electron acceptor for the enzyme is believed to be ubiquinone.</text>
</comment>
<accession>A0ABR2WFA5</accession>
<dbReference type="Proteomes" id="UP001479436">
    <property type="component" value="Unassembled WGS sequence"/>
</dbReference>
<dbReference type="Pfam" id="PF05047">
    <property type="entry name" value="L51_S25_CI-B8"/>
    <property type="match status" value="1"/>
</dbReference>
<evidence type="ECO:0000259" key="10">
    <source>
        <dbReference type="SMART" id="SM00916"/>
    </source>
</evidence>
<evidence type="ECO:0000256" key="9">
    <source>
        <dbReference type="ARBA" id="ARBA00023136"/>
    </source>
</evidence>
<keyword evidence="9" id="KW-0472">Membrane</keyword>
<keyword evidence="8" id="KW-0496">Mitochondrion</keyword>
<dbReference type="InterPro" id="IPR007741">
    <property type="entry name" value="Ribosomal_mL43/mS25/NADH_DH"/>
</dbReference>
<keyword evidence="4" id="KW-0813">Transport</keyword>
<dbReference type="InterPro" id="IPR036249">
    <property type="entry name" value="Thioredoxin-like_sf"/>
</dbReference>
<organism evidence="11 12">
    <name type="scientific">Basidiobolus ranarum</name>
    <dbReference type="NCBI Taxonomy" id="34480"/>
    <lineage>
        <taxon>Eukaryota</taxon>
        <taxon>Fungi</taxon>
        <taxon>Fungi incertae sedis</taxon>
        <taxon>Zoopagomycota</taxon>
        <taxon>Entomophthoromycotina</taxon>
        <taxon>Basidiobolomycetes</taxon>
        <taxon>Basidiobolales</taxon>
        <taxon>Basidiobolaceae</taxon>
        <taxon>Basidiobolus</taxon>
    </lineage>
</organism>
<dbReference type="EMBL" id="JASJQH010002458">
    <property type="protein sequence ID" value="KAK9760177.1"/>
    <property type="molecule type" value="Genomic_DNA"/>
</dbReference>
<dbReference type="InterPro" id="IPR016464">
    <property type="entry name" value="NADH_Ub_cplx-1_asu_su-2"/>
</dbReference>
<dbReference type="PIRSF" id="PIRSF005822">
    <property type="entry name" value="NDUA2"/>
    <property type="match status" value="1"/>
</dbReference>
<dbReference type="SUPFAM" id="SSF52833">
    <property type="entry name" value="Thioredoxin-like"/>
    <property type="match status" value="1"/>
</dbReference>
<comment type="subcellular location">
    <subcellularLocation>
        <location evidence="2">Mitochondrion inner membrane</location>
        <topology evidence="2">Peripheral membrane protein</topology>
        <orientation evidence="2">Matrix side</orientation>
    </subcellularLocation>
</comment>
<dbReference type="SMART" id="SM00916">
    <property type="entry name" value="L51_S25_CI-B8"/>
    <property type="match status" value="1"/>
</dbReference>
<comment type="similarity">
    <text evidence="3">Belongs to the complex I NDUFA2 subunit family.</text>
</comment>
<protein>
    <recommendedName>
        <fullName evidence="10">Ribosomal protein/NADH dehydrogenase domain-containing protein</fullName>
    </recommendedName>
</protein>
<proteinExistence type="inferred from homology"/>
<reference evidence="11 12" key="1">
    <citation type="submission" date="2023-04" db="EMBL/GenBank/DDBJ databases">
        <title>Genome of Basidiobolus ranarum AG-B5.</title>
        <authorList>
            <person name="Stajich J.E."/>
            <person name="Carter-House D."/>
            <person name="Gryganskyi A."/>
        </authorList>
    </citation>
    <scope>NUCLEOTIDE SEQUENCE [LARGE SCALE GENOMIC DNA]</scope>
    <source>
        <strain evidence="11 12">AG-B5</strain>
    </source>
</reference>
<evidence type="ECO:0000256" key="2">
    <source>
        <dbReference type="ARBA" id="ARBA00004443"/>
    </source>
</evidence>
<sequence length="99" mass="11375">MWKSQLSKHIKELRIHFCQKSPASSGLRDYVAKNYASLKESNPKVPILIREASGIDARVFARYGFGQEKKVVLNNLKPQEIEKQLEILVQSVQNQTKLH</sequence>
<evidence type="ECO:0000256" key="1">
    <source>
        <dbReference type="ARBA" id="ARBA00003195"/>
    </source>
</evidence>
<dbReference type="PANTHER" id="PTHR12878:SF0">
    <property type="entry name" value="NADH DEHYDROGENASE [UBIQUINONE] 1 ALPHA SUBCOMPLEX SUBUNIT 2"/>
    <property type="match status" value="1"/>
</dbReference>
<evidence type="ECO:0000256" key="6">
    <source>
        <dbReference type="ARBA" id="ARBA00022792"/>
    </source>
</evidence>
<keyword evidence="7" id="KW-0249">Electron transport</keyword>
<evidence type="ECO:0000256" key="7">
    <source>
        <dbReference type="ARBA" id="ARBA00022982"/>
    </source>
</evidence>
<evidence type="ECO:0000313" key="11">
    <source>
        <dbReference type="EMBL" id="KAK9760177.1"/>
    </source>
</evidence>
<evidence type="ECO:0000256" key="4">
    <source>
        <dbReference type="ARBA" id="ARBA00022448"/>
    </source>
</evidence>
<dbReference type="Gene3D" id="3.40.30.10">
    <property type="entry name" value="Glutaredoxin"/>
    <property type="match status" value="1"/>
</dbReference>
<evidence type="ECO:0000313" key="12">
    <source>
        <dbReference type="Proteomes" id="UP001479436"/>
    </source>
</evidence>
<feature type="domain" description="Ribosomal protein/NADH dehydrogenase" evidence="10">
    <location>
        <begin position="19"/>
        <end position="92"/>
    </location>
</feature>
<comment type="caution">
    <text evidence="11">The sequence shown here is derived from an EMBL/GenBank/DDBJ whole genome shotgun (WGS) entry which is preliminary data.</text>
</comment>
<keyword evidence="5" id="KW-0679">Respiratory chain</keyword>